<evidence type="ECO:0000313" key="2">
    <source>
        <dbReference type="Proteomes" id="UP000729402"/>
    </source>
</evidence>
<gene>
    <name evidence="1" type="ORF">GUJ93_ZPchr0001g31647</name>
</gene>
<dbReference type="AlphaFoldDB" id="A0A8J5RV68"/>
<evidence type="ECO:0000313" key="1">
    <source>
        <dbReference type="EMBL" id="KAG8055432.1"/>
    </source>
</evidence>
<organism evidence="1 2">
    <name type="scientific">Zizania palustris</name>
    <name type="common">Northern wild rice</name>
    <dbReference type="NCBI Taxonomy" id="103762"/>
    <lineage>
        <taxon>Eukaryota</taxon>
        <taxon>Viridiplantae</taxon>
        <taxon>Streptophyta</taxon>
        <taxon>Embryophyta</taxon>
        <taxon>Tracheophyta</taxon>
        <taxon>Spermatophyta</taxon>
        <taxon>Magnoliopsida</taxon>
        <taxon>Liliopsida</taxon>
        <taxon>Poales</taxon>
        <taxon>Poaceae</taxon>
        <taxon>BOP clade</taxon>
        <taxon>Oryzoideae</taxon>
        <taxon>Oryzeae</taxon>
        <taxon>Zizaniinae</taxon>
        <taxon>Zizania</taxon>
    </lineage>
</organism>
<reference evidence="1" key="2">
    <citation type="submission" date="2021-02" db="EMBL/GenBank/DDBJ databases">
        <authorList>
            <person name="Kimball J.A."/>
            <person name="Haas M.W."/>
            <person name="Macchietto M."/>
            <person name="Kono T."/>
            <person name="Duquette J."/>
            <person name="Shao M."/>
        </authorList>
    </citation>
    <scope>NUCLEOTIDE SEQUENCE</scope>
    <source>
        <tissue evidence="1">Fresh leaf tissue</tissue>
    </source>
</reference>
<accession>A0A8J5RV68</accession>
<keyword evidence="2" id="KW-1185">Reference proteome</keyword>
<name>A0A8J5RV68_ZIZPA</name>
<reference evidence="1" key="1">
    <citation type="journal article" date="2021" name="bioRxiv">
        <title>Whole Genome Assembly and Annotation of Northern Wild Rice, Zizania palustris L., Supports a Whole Genome Duplication in the Zizania Genus.</title>
        <authorList>
            <person name="Haas M."/>
            <person name="Kono T."/>
            <person name="Macchietto M."/>
            <person name="Millas R."/>
            <person name="McGilp L."/>
            <person name="Shao M."/>
            <person name="Duquette J."/>
            <person name="Hirsch C.N."/>
            <person name="Kimball J."/>
        </authorList>
    </citation>
    <scope>NUCLEOTIDE SEQUENCE</scope>
    <source>
        <tissue evidence="1">Fresh leaf tissue</tissue>
    </source>
</reference>
<comment type="caution">
    <text evidence="1">The sequence shown here is derived from an EMBL/GenBank/DDBJ whole genome shotgun (WGS) entry which is preliminary data.</text>
</comment>
<dbReference type="EMBL" id="JAAALK010000288">
    <property type="protein sequence ID" value="KAG8055432.1"/>
    <property type="molecule type" value="Genomic_DNA"/>
</dbReference>
<sequence length="73" mass="8483">MATAASDRRRHADEVEFRACVVPFGSFALRYVRSLWLHSVVSSLPFRYICHLEHIIKKLKYALTKHGPDSRQL</sequence>
<dbReference type="Proteomes" id="UP000729402">
    <property type="component" value="Unassembled WGS sequence"/>
</dbReference>
<proteinExistence type="predicted"/>
<protein>
    <submittedName>
        <fullName evidence="1">Uncharacterized protein</fullName>
    </submittedName>
</protein>